<dbReference type="Proteomes" id="UP000036168">
    <property type="component" value="Unassembled WGS sequence"/>
</dbReference>
<evidence type="ECO:0000313" key="2">
    <source>
        <dbReference type="Proteomes" id="UP000036168"/>
    </source>
</evidence>
<name>A0A0J6EVE0_9BACI</name>
<evidence type="ECO:0000313" key="1">
    <source>
        <dbReference type="EMBL" id="KRT94561.1"/>
    </source>
</evidence>
<protein>
    <submittedName>
        <fullName evidence="1">Uncharacterized protein</fullName>
    </submittedName>
</protein>
<dbReference type="EMBL" id="LECW02000006">
    <property type="protein sequence ID" value="KRT94561.1"/>
    <property type="molecule type" value="Genomic_DNA"/>
</dbReference>
<proteinExistence type="predicted"/>
<sequence>MVLQKNKFQNSTIFSLDVAMKKLNLSKEDFREKLAEIKGIPHFTNEATEEIFLGYKSDGIHAKIINNALK</sequence>
<accession>A0A0J6EST3</accession>
<dbReference type="AlphaFoldDB" id="A0A0J6EVE0"/>
<reference evidence="1 2" key="1">
    <citation type="journal article" date="2015" name="Int. J. Syst. Evol. Microbiol.">
        <title>Bacillus glycinifermentans sp. nov., isolated from fermented soybean paste.</title>
        <authorList>
            <person name="Kim S.J."/>
            <person name="Dunlap C.A."/>
            <person name="Kwon S.W."/>
            <person name="Rooney A.P."/>
        </authorList>
    </citation>
    <scope>NUCLEOTIDE SEQUENCE [LARGE SCALE GENOMIC DNA]</scope>
    <source>
        <strain evidence="1 2">GO-13</strain>
    </source>
</reference>
<gene>
    <name evidence="1" type="ORF">AB447_214375</name>
</gene>
<accession>A0A0J6EVE0</accession>
<dbReference type="PATRIC" id="fig|1664069.3.peg.1434"/>
<organism evidence="1 2">
    <name type="scientific">Bacillus glycinifermentans</name>
    <dbReference type="NCBI Taxonomy" id="1664069"/>
    <lineage>
        <taxon>Bacteria</taxon>
        <taxon>Bacillati</taxon>
        <taxon>Bacillota</taxon>
        <taxon>Bacilli</taxon>
        <taxon>Bacillales</taxon>
        <taxon>Bacillaceae</taxon>
        <taxon>Bacillus</taxon>
    </lineage>
</organism>
<comment type="caution">
    <text evidence="1">The sequence shown here is derived from an EMBL/GenBank/DDBJ whole genome shotgun (WGS) entry which is preliminary data.</text>
</comment>